<feature type="transmembrane region" description="Helical" evidence="1">
    <location>
        <begin position="40"/>
        <end position="60"/>
    </location>
</feature>
<dbReference type="AlphaFoldDB" id="A0A2S7FB62"/>
<organism evidence="2 3">
    <name type="scientific">Clostridium butyricum</name>
    <dbReference type="NCBI Taxonomy" id="1492"/>
    <lineage>
        <taxon>Bacteria</taxon>
        <taxon>Bacillati</taxon>
        <taxon>Bacillota</taxon>
        <taxon>Clostridia</taxon>
        <taxon>Eubacteriales</taxon>
        <taxon>Clostridiaceae</taxon>
        <taxon>Clostridium</taxon>
    </lineage>
</organism>
<comment type="caution">
    <text evidence="2">The sequence shown here is derived from an EMBL/GenBank/DDBJ whole genome shotgun (WGS) entry which is preliminary data.</text>
</comment>
<accession>A0A2S7FB62</accession>
<evidence type="ECO:0000313" key="2">
    <source>
        <dbReference type="EMBL" id="PPV14821.1"/>
    </source>
</evidence>
<keyword evidence="1" id="KW-1133">Transmembrane helix</keyword>
<dbReference type="Proteomes" id="UP000238081">
    <property type="component" value="Unassembled WGS sequence"/>
</dbReference>
<proteinExistence type="predicted"/>
<dbReference type="RefSeq" id="WP_104675604.1">
    <property type="nucleotide sequence ID" value="NZ_CAVLFH010000001.1"/>
</dbReference>
<dbReference type="EMBL" id="LRDH01000106">
    <property type="protein sequence ID" value="PPV14821.1"/>
    <property type="molecule type" value="Genomic_DNA"/>
</dbReference>
<sequence>MEEKKYPIIIKKKNSFMVMAVVAEFLVALVYGITQGFASVLFVFFLFVAIVTALALWVEYSRDIYLKENKIEFYQNKNLITTIKYSNIATLAVEEGNEDKNKKKDYVTIAYRETSNKKNSDKNAKIKKYYISPSYYCANDFKMIKEVIKSKNSEVKFNENLSKYIKE</sequence>
<protein>
    <submittedName>
        <fullName evidence="2">Uncharacterized protein</fullName>
    </submittedName>
</protein>
<evidence type="ECO:0000313" key="3">
    <source>
        <dbReference type="Proteomes" id="UP000238081"/>
    </source>
</evidence>
<feature type="transmembrane region" description="Helical" evidence="1">
    <location>
        <begin position="16"/>
        <end position="34"/>
    </location>
</feature>
<name>A0A2S7FB62_CLOBU</name>
<keyword evidence="1" id="KW-0812">Transmembrane</keyword>
<gene>
    <name evidence="2" type="ORF">AWN73_13680</name>
</gene>
<keyword evidence="1" id="KW-0472">Membrane</keyword>
<reference evidence="2 3" key="1">
    <citation type="submission" date="2016-01" db="EMBL/GenBank/DDBJ databases">
        <title>Characterization of the Clostridium difficile lineages that are prevalent in Hong Kong and China.</title>
        <authorList>
            <person name="Kwok J.S.-L."/>
            <person name="Lam W.-Y."/>
            <person name="Ip M."/>
            <person name="Chan T.-F."/>
            <person name="Hawkey P.M."/>
            <person name="Tsui S.K.-W."/>
        </authorList>
    </citation>
    <scope>NUCLEOTIDE SEQUENCE [LARGE SCALE GENOMIC DNA]</scope>
    <source>
        <strain evidence="2 3">300064</strain>
    </source>
</reference>
<evidence type="ECO:0000256" key="1">
    <source>
        <dbReference type="SAM" id="Phobius"/>
    </source>
</evidence>